<dbReference type="InterPro" id="IPR050441">
    <property type="entry name" value="RBM"/>
</dbReference>
<comment type="caution">
    <text evidence="4">The sequence shown here is derived from an EMBL/GenBank/DDBJ whole genome shotgun (WGS) entry which is preliminary data.</text>
</comment>
<dbReference type="InterPro" id="IPR035979">
    <property type="entry name" value="RBD_domain_sf"/>
</dbReference>
<reference evidence="4 5" key="1">
    <citation type="journal article" date="2020" name="bioRxiv">
        <title>Metabolic contributions of an alphaproteobacterial endosymbiont in the apicomplexan Cardiosporidium cionae.</title>
        <authorList>
            <person name="Hunter E.S."/>
            <person name="Paight C.J."/>
            <person name="Lane C.E."/>
        </authorList>
    </citation>
    <scope>NUCLEOTIDE SEQUENCE [LARGE SCALE GENOMIC DNA]</scope>
    <source>
        <strain evidence="4">ESH_2018</strain>
    </source>
</reference>
<feature type="region of interest" description="Disordered" evidence="2">
    <location>
        <begin position="77"/>
        <end position="174"/>
    </location>
</feature>
<feature type="compositionally biased region" description="Basic residues" evidence="2">
    <location>
        <begin position="113"/>
        <end position="127"/>
    </location>
</feature>
<organism evidence="4 5">
    <name type="scientific">Cardiosporidium cionae</name>
    <dbReference type="NCBI Taxonomy" id="476202"/>
    <lineage>
        <taxon>Eukaryota</taxon>
        <taxon>Sar</taxon>
        <taxon>Alveolata</taxon>
        <taxon>Apicomplexa</taxon>
        <taxon>Aconoidasida</taxon>
        <taxon>Nephromycida</taxon>
        <taxon>Cardiosporidium</taxon>
    </lineage>
</organism>
<evidence type="ECO:0000256" key="1">
    <source>
        <dbReference type="PROSITE-ProRule" id="PRU00176"/>
    </source>
</evidence>
<dbReference type="SUPFAM" id="SSF54928">
    <property type="entry name" value="RNA-binding domain, RBD"/>
    <property type="match status" value="1"/>
</dbReference>
<gene>
    <name evidence="4" type="ORF">IE077_002575</name>
</gene>
<accession>A0ABQ7JAI3</accession>
<keyword evidence="5" id="KW-1185">Reference proteome</keyword>
<keyword evidence="1" id="KW-0694">RNA-binding</keyword>
<dbReference type="EMBL" id="JADAQX010000256">
    <property type="protein sequence ID" value="KAF8820996.1"/>
    <property type="molecule type" value="Genomic_DNA"/>
</dbReference>
<feature type="domain" description="RRM" evidence="3">
    <location>
        <begin position="10"/>
        <end position="88"/>
    </location>
</feature>
<dbReference type="PROSITE" id="PS50102">
    <property type="entry name" value="RRM"/>
    <property type="match status" value="1"/>
</dbReference>
<evidence type="ECO:0000259" key="3">
    <source>
        <dbReference type="PROSITE" id="PS50102"/>
    </source>
</evidence>
<dbReference type="Gene3D" id="3.30.70.330">
    <property type="match status" value="1"/>
</dbReference>
<protein>
    <submittedName>
        <fullName evidence="4">Rna recognition motif-containing protein</fullName>
    </submittedName>
</protein>
<dbReference type="SMART" id="SM00360">
    <property type="entry name" value="RRM"/>
    <property type="match status" value="1"/>
</dbReference>
<dbReference type="Proteomes" id="UP000823046">
    <property type="component" value="Unassembled WGS sequence"/>
</dbReference>
<evidence type="ECO:0000313" key="4">
    <source>
        <dbReference type="EMBL" id="KAF8820996.1"/>
    </source>
</evidence>
<proteinExistence type="predicted"/>
<dbReference type="PANTHER" id="PTHR48034">
    <property type="entry name" value="TRANSFORMER-2 SEX-DETERMINING PROTEIN-RELATED"/>
    <property type="match status" value="1"/>
</dbReference>
<dbReference type="Pfam" id="PF00076">
    <property type="entry name" value="RRM_1"/>
    <property type="match status" value="1"/>
</dbReference>
<dbReference type="InterPro" id="IPR000504">
    <property type="entry name" value="RRM_dom"/>
</dbReference>
<sequence length="174" mass="20627">MSGRGQRRSMSLLVRNLKFQTSPDRVREVFEKFGSIRDVYLPLDYHNRRPRGFGFVEFYDERDAETALREMDNHEVDGNRIEVTMAQRGRSEPDQMRHRERRYGGNSRNDRSTRRRSSGSPYRRRYSRSISRERRPSRSASIDHGIYSKHSASRERTNNHHVGHSRSRSRSVSV</sequence>
<feature type="compositionally biased region" description="Basic residues" evidence="2">
    <location>
        <begin position="159"/>
        <end position="174"/>
    </location>
</feature>
<dbReference type="InterPro" id="IPR012677">
    <property type="entry name" value="Nucleotide-bd_a/b_plait_sf"/>
</dbReference>
<name>A0ABQ7JAI3_9APIC</name>
<evidence type="ECO:0000256" key="2">
    <source>
        <dbReference type="SAM" id="MobiDB-lite"/>
    </source>
</evidence>
<evidence type="ECO:0000313" key="5">
    <source>
        <dbReference type="Proteomes" id="UP000823046"/>
    </source>
</evidence>